<evidence type="ECO:0000313" key="4">
    <source>
        <dbReference type="Proteomes" id="UP000500953"/>
    </source>
</evidence>
<feature type="region of interest" description="Disordered" evidence="1">
    <location>
        <begin position="292"/>
        <end position="339"/>
    </location>
</feature>
<organism evidence="3 4">
    <name type="scientific">Nocardia terpenica</name>
    <dbReference type="NCBI Taxonomy" id="455432"/>
    <lineage>
        <taxon>Bacteria</taxon>
        <taxon>Bacillati</taxon>
        <taxon>Actinomycetota</taxon>
        <taxon>Actinomycetes</taxon>
        <taxon>Mycobacteriales</taxon>
        <taxon>Nocardiaceae</taxon>
        <taxon>Nocardia</taxon>
    </lineage>
</organism>
<dbReference type="AlphaFoldDB" id="A0A6G9Z6T2"/>
<evidence type="ECO:0000313" key="3">
    <source>
        <dbReference type="EMBL" id="QIS21160.1"/>
    </source>
</evidence>
<dbReference type="Gene3D" id="1.10.510.10">
    <property type="entry name" value="Transferase(Phosphotransferase) domain 1"/>
    <property type="match status" value="1"/>
</dbReference>
<dbReference type="SUPFAM" id="SSF56112">
    <property type="entry name" value="Protein kinase-like (PK-like)"/>
    <property type="match status" value="1"/>
</dbReference>
<accession>A0A6G9Z6T2</accession>
<proteinExistence type="predicted"/>
<dbReference type="InterPro" id="IPR011009">
    <property type="entry name" value="Kinase-like_dom_sf"/>
</dbReference>
<sequence>MVHQQRLKRSALGALQKLAEGGQGVVYHAPNAHMRYANSMVYKEYKPNVLPTANVAALEAMPDYLESLPFAEGFDLLSRTAWPCRLVEEDASTAVIGFVMPTIPSEFFIDLTVASGVKSTTAQFQHLLNDNTVLARRNIMLTDRSRYELLIQAADSLSVLHRQHIAIGDMSPLNLLFALQPDPRVYLIDCDAMRLADRTVTAQVETPDWEVRQANPGEQLATPQSDAYKLGLLALRLLAGDQTTRDTDRLPSAVPTAIRQLVAAALSTTPADRPVAADWIPTLTDAAHTASTHLPQPATSSPLPRRTARQPAAGPPTPTRGPGQLPPPSGPMSRGHRRARRLAAVAAVALVITTGILLTDHRGTGNNNSGPGLAGSRPVTTCADPPKAAVASATAAGDSLDLSMNIVAACSQGDVLSSSRTQVIVSTPAGTVASGTFNLSAAPLVLPSSTQPVQKTFRYPSGQFWQPADTLSPTTDLTVQLNRAGTEGPVHIANPVTGGVLTASPLPTTAADVEAMSLAGLQATAAADRTAVLRNLSDRWVPQLSSKQFGLVAEGITWHHTDIMREHLRLRERHPNVRLLWSGTWSTFSYPDFWITIAGVAFPTPDGAIQWCGDNGFDRDHCYAKLISTTHPVDGSTQYQP</sequence>
<feature type="compositionally biased region" description="Polar residues" evidence="1">
    <location>
        <begin position="292"/>
        <end position="302"/>
    </location>
</feature>
<name>A0A6G9Z6T2_9NOCA</name>
<dbReference type="RefSeq" id="WP_167488467.1">
    <property type="nucleotide sequence ID" value="NZ_CP046173.1"/>
</dbReference>
<gene>
    <name evidence="3" type="ORF">F6W96_25385</name>
</gene>
<protein>
    <recommendedName>
        <fullName evidence="2">Protein kinase domain-containing protein</fullName>
    </recommendedName>
</protein>
<dbReference type="InterPro" id="IPR000719">
    <property type="entry name" value="Prot_kinase_dom"/>
</dbReference>
<evidence type="ECO:0000259" key="2">
    <source>
        <dbReference type="PROSITE" id="PS50011"/>
    </source>
</evidence>
<dbReference type="Proteomes" id="UP000500953">
    <property type="component" value="Chromosome"/>
</dbReference>
<reference evidence="3 4" key="1">
    <citation type="journal article" date="2019" name="ACS Chem. Biol.">
        <title>Identification and Mobilization of a Cryptic Antibiotic Biosynthesis Gene Locus from a Human-Pathogenic Nocardia Isolate.</title>
        <authorList>
            <person name="Herisse M."/>
            <person name="Ishida K."/>
            <person name="Porter J.L."/>
            <person name="Howden B."/>
            <person name="Hertweck C."/>
            <person name="Stinear T.P."/>
            <person name="Pidot S.J."/>
        </authorList>
    </citation>
    <scope>NUCLEOTIDE SEQUENCE [LARGE SCALE GENOMIC DNA]</scope>
    <source>
        <strain evidence="3 4">AUSMDU00012715</strain>
    </source>
</reference>
<dbReference type="EMBL" id="CP046173">
    <property type="protein sequence ID" value="QIS21160.1"/>
    <property type="molecule type" value="Genomic_DNA"/>
</dbReference>
<feature type="region of interest" description="Disordered" evidence="1">
    <location>
        <begin position="359"/>
        <end position="384"/>
    </location>
</feature>
<feature type="compositionally biased region" description="Pro residues" evidence="1">
    <location>
        <begin position="313"/>
        <end position="330"/>
    </location>
</feature>
<feature type="domain" description="Protein kinase" evidence="2">
    <location>
        <begin position="12"/>
        <end position="291"/>
    </location>
</feature>
<dbReference type="GO" id="GO:0005524">
    <property type="term" value="F:ATP binding"/>
    <property type="evidence" value="ECO:0007669"/>
    <property type="project" value="InterPro"/>
</dbReference>
<dbReference type="GO" id="GO:0004672">
    <property type="term" value="F:protein kinase activity"/>
    <property type="evidence" value="ECO:0007669"/>
    <property type="project" value="InterPro"/>
</dbReference>
<dbReference type="PROSITE" id="PS50011">
    <property type="entry name" value="PROTEIN_KINASE_DOM"/>
    <property type="match status" value="1"/>
</dbReference>
<evidence type="ECO:0000256" key="1">
    <source>
        <dbReference type="SAM" id="MobiDB-lite"/>
    </source>
</evidence>